<evidence type="ECO:0000256" key="1">
    <source>
        <dbReference type="PROSITE-ProRule" id="PRU00042"/>
    </source>
</evidence>
<dbReference type="InterPro" id="IPR013087">
    <property type="entry name" value="Znf_C2H2_type"/>
</dbReference>
<gene>
    <name evidence="4" type="ORF">N7493_000679</name>
</gene>
<protein>
    <recommendedName>
        <fullName evidence="3">C2H2-type domain-containing protein</fullName>
    </recommendedName>
</protein>
<reference evidence="4" key="2">
    <citation type="submission" date="2023-01" db="EMBL/GenBank/DDBJ databases">
        <authorList>
            <person name="Petersen C."/>
        </authorList>
    </citation>
    <scope>NUCLEOTIDE SEQUENCE</scope>
    <source>
        <strain evidence="4">IBT 17514</strain>
    </source>
</reference>
<sequence length="271" mass="29710">MDSQGPSSHFNERARSMRPSTAATEAELPPSSAISLATYAPYPQQASSTQGWAMTGNPGAPFMAMESRYRAIQNPPQFRVESFDPAFFTQVPPSGINMNGIDGRGVPLGQAQSLGLSREPSLTGYEQTSALSRGPSFTGSDRSFIYSRRPSYTGVDSELVFEGRNGGGYGNHLPVMPHDQYAPQTYGESLAGGSSSFSTMDDMFNIEQLKCRWEDCDYTGNFSGKGTLMRHIKSKHVSPNRFECKLCGNTFGRKDKVMEHLRSKHAQTQGF</sequence>
<comment type="caution">
    <text evidence="4">The sequence shown here is derived from an EMBL/GenBank/DDBJ whole genome shotgun (WGS) entry which is preliminary data.</text>
</comment>
<reference evidence="4" key="1">
    <citation type="journal article" date="2023" name="IMA Fungus">
        <title>Comparative genomic study of the Penicillium genus elucidates a diverse pangenome and 15 lateral gene transfer events.</title>
        <authorList>
            <person name="Petersen C."/>
            <person name="Sorensen T."/>
            <person name="Nielsen M.R."/>
            <person name="Sondergaard T.E."/>
            <person name="Sorensen J.L."/>
            <person name="Fitzpatrick D.A."/>
            <person name="Frisvad J.C."/>
            <person name="Nielsen K.L."/>
        </authorList>
    </citation>
    <scope>NUCLEOTIDE SEQUENCE</scope>
    <source>
        <strain evidence="4">IBT 17514</strain>
    </source>
</reference>
<keyword evidence="1" id="KW-0479">Metal-binding</keyword>
<dbReference type="SUPFAM" id="SSF57667">
    <property type="entry name" value="beta-beta-alpha zinc fingers"/>
    <property type="match status" value="1"/>
</dbReference>
<keyword evidence="1" id="KW-0862">Zinc</keyword>
<accession>A0AAD6HXM3</accession>
<dbReference type="Gene3D" id="3.30.160.60">
    <property type="entry name" value="Classic Zinc Finger"/>
    <property type="match status" value="2"/>
</dbReference>
<evidence type="ECO:0000259" key="3">
    <source>
        <dbReference type="PROSITE" id="PS50157"/>
    </source>
</evidence>
<evidence type="ECO:0000313" key="5">
    <source>
        <dbReference type="Proteomes" id="UP001215712"/>
    </source>
</evidence>
<evidence type="ECO:0000256" key="2">
    <source>
        <dbReference type="SAM" id="MobiDB-lite"/>
    </source>
</evidence>
<keyword evidence="5" id="KW-1185">Reference proteome</keyword>
<evidence type="ECO:0000313" key="4">
    <source>
        <dbReference type="EMBL" id="KAJ5740807.1"/>
    </source>
</evidence>
<organism evidence="4 5">
    <name type="scientific">Penicillium malachiteum</name>
    <dbReference type="NCBI Taxonomy" id="1324776"/>
    <lineage>
        <taxon>Eukaryota</taxon>
        <taxon>Fungi</taxon>
        <taxon>Dikarya</taxon>
        <taxon>Ascomycota</taxon>
        <taxon>Pezizomycotina</taxon>
        <taxon>Eurotiomycetes</taxon>
        <taxon>Eurotiomycetidae</taxon>
        <taxon>Eurotiales</taxon>
        <taxon>Aspergillaceae</taxon>
        <taxon>Penicillium</taxon>
    </lineage>
</organism>
<dbReference type="PROSITE" id="PS00028">
    <property type="entry name" value="ZINC_FINGER_C2H2_1"/>
    <property type="match status" value="1"/>
</dbReference>
<dbReference type="Proteomes" id="UP001215712">
    <property type="component" value="Unassembled WGS sequence"/>
</dbReference>
<feature type="region of interest" description="Disordered" evidence="2">
    <location>
        <begin position="1"/>
        <end position="29"/>
    </location>
</feature>
<dbReference type="AlphaFoldDB" id="A0AAD6HXM3"/>
<keyword evidence="1" id="KW-0863">Zinc-finger</keyword>
<dbReference type="EMBL" id="JAQJAN010000001">
    <property type="protein sequence ID" value="KAJ5740807.1"/>
    <property type="molecule type" value="Genomic_DNA"/>
</dbReference>
<proteinExistence type="predicted"/>
<name>A0AAD6HXM3_9EURO</name>
<dbReference type="PROSITE" id="PS50157">
    <property type="entry name" value="ZINC_FINGER_C2H2_2"/>
    <property type="match status" value="1"/>
</dbReference>
<dbReference type="GO" id="GO:0008270">
    <property type="term" value="F:zinc ion binding"/>
    <property type="evidence" value="ECO:0007669"/>
    <property type="project" value="UniProtKB-KW"/>
</dbReference>
<dbReference type="SMART" id="SM00355">
    <property type="entry name" value="ZnF_C2H2"/>
    <property type="match status" value="2"/>
</dbReference>
<feature type="domain" description="C2H2-type" evidence="3">
    <location>
        <begin position="242"/>
        <end position="270"/>
    </location>
</feature>
<dbReference type="InterPro" id="IPR036236">
    <property type="entry name" value="Znf_C2H2_sf"/>
</dbReference>